<dbReference type="STRING" id="391625.PPSIR1_14245"/>
<accession>A6GH27</accession>
<dbReference type="AlphaFoldDB" id="A6GH27"/>
<dbReference type="eggNOG" id="ENOG5030SYF">
    <property type="taxonomic scope" value="Bacteria"/>
</dbReference>
<feature type="compositionally biased region" description="Basic residues" evidence="1">
    <location>
        <begin position="400"/>
        <end position="418"/>
    </location>
</feature>
<dbReference type="Proteomes" id="UP000005801">
    <property type="component" value="Unassembled WGS sequence"/>
</dbReference>
<organism evidence="3 4">
    <name type="scientific">Plesiocystis pacifica SIR-1</name>
    <dbReference type="NCBI Taxonomy" id="391625"/>
    <lineage>
        <taxon>Bacteria</taxon>
        <taxon>Pseudomonadati</taxon>
        <taxon>Myxococcota</taxon>
        <taxon>Polyangia</taxon>
        <taxon>Nannocystales</taxon>
        <taxon>Nannocystaceae</taxon>
        <taxon>Plesiocystis</taxon>
    </lineage>
</organism>
<evidence type="ECO:0000313" key="3">
    <source>
        <dbReference type="EMBL" id="EDM74805.1"/>
    </source>
</evidence>
<feature type="region of interest" description="Disordered" evidence="1">
    <location>
        <begin position="394"/>
        <end position="418"/>
    </location>
</feature>
<evidence type="ECO:0000256" key="2">
    <source>
        <dbReference type="SAM" id="SignalP"/>
    </source>
</evidence>
<comment type="caution">
    <text evidence="3">The sequence shown here is derived from an EMBL/GenBank/DDBJ whole genome shotgun (WGS) entry which is preliminary data.</text>
</comment>
<evidence type="ECO:0000256" key="1">
    <source>
        <dbReference type="SAM" id="MobiDB-lite"/>
    </source>
</evidence>
<reference evidence="3 4" key="1">
    <citation type="submission" date="2007-06" db="EMBL/GenBank/DDBJ databases">
        <authorList>
            <person name="Shimkets L."/>
            <person name="Ferriera S."/>
            <person name="Johnson J."/>
            <person name="Kravitz S."/>
            <person name="Beeson K."/>
            <person name="Sutton G."/>
            <person name="Rogers Y.-H."/>
            <person name="Friedman R."/>
            <person name="Frazier M."/>
            <person name="Venter J.C."/>
        </authorList>
    </citation>
    <scope>NUCLEOTIDE SEQUENCE [LARGE SCALE GENOMIC DNA]</scope>
    <source>
        <strain evidence="3 4">SIR-1</strain>
    </source>
</reference>
<proteinExistence type="predicted"/>
<sequence length="418" mass="43733">MLSSVALAAHLALTALGPAPLAEAPASTEPEAAAAPVVVVMVAEGGAQADARAFAMIEAHVLGLELELLRRTHPAWEQAPEAEAIAAASVAVFEDPEVRGVLWLDIQPGALTLYALARDGERVYGRSIPVDADAGLAVALETLANVGAVAAVALAQERVEALAMTEGAGEGQVGEAPEGFFVVDLQPPSPPEPEPCACPVVPEPPAELTLVEARLVPVDEPRAHLRLGYRGERFASNVPWSSLAEVAAGWRPTPTTHLDMGLAVAPSVQLWSRHGDVSVELTRLQGFVAGGARFPLGRGWSLELAGRFGVEGLRRVTLVVPPDTEPAGPGWRPMVVLGADLRAGVELSPSARLVVGPTLTAVLLRSELVVDANGGAFLTPSAVRVGATAGFDFEMPQGRARPRSRPRTRVRSRPSKKD</sequence>
<gene>
    <name evidence="3" type="ORF">PPSIR1_14245</name>
</gene>
<name>A6GH27_9BACT</name>
<evidence type="ECO:0000313" key="4">
    <source>
        <dbReference type="Proteomes" id="UP000005801"/>
    </source>
</evidence>
<keyword evidence="4" id="KW-1185">Reference proteome</keyword>
<dbReference type="EMBL" id="ABCS01000114">
    <property type="protein sequence ID" value="EDM74805.1"/>
    <property type="molecule type" value="Genomic_DNA"/>
</dbReference>
<feature type="chain" id="PRO_5005334938" evidence="2">
    <location>
        <begin position="22"/>
        <end position="418"/>
    </location>
</feature>
<keyword evidence="2" id="KW-0732">Signal</keyword>
<feature type="signal peptide" evidence="2">
    <location>
        <begin position="1"/>
        <end position="21"/>
    </location>
</feature>
<protein>
    <submittedName>
        <fullName evidence="3">Uncharacterized protein</fullName>
    </submittedName>
</protein>